<evidence type="ECO:0000259" key="1">
    <source>
        <dbReference type="PROSITE" id="PS51186"/>
    </source>
</evidence>
<protein>
    <submittedName>
        <fullName evidence="2">GNAT family N-acetyltransferase</fullName>
    </submittedName>
</protein>
<dbReference type="InterPro" id="IPR027365">
    <property type="entry name" value="GNAT_acetyltra_YdfB-like"/>
</dbReference>
<accession>A0ABS6E9N1</accession>
<reference evidence="2 3" key="1">
    <citation type="submission" date="2021-06" db="EMBL/GenBank/DDBJ databases">
        <authorList>
            <person name="Sun Q."/>
            <person name="Li D."/>
        </authorList>
    </citation>
    <scope>NUCLEOTIDE SEQUENCE [LARGE SCALE GENOMIC DNA]</scope>
    <source>
        <strain evidence="2 3">MSJ-40</strain>
    </source>
</reference>
<dbReference type="RefSeq" id="WP_216521354.1">
    <property type="nucleotide sequence ID" value="NZ_JAHLPM010000017.1"/>
</dbReference>
<dbReference type="InterPro" id="IPR000182">
    <property type="entry name" value="GNAT_dom"/>
</dbReference>
<dbReference type="PROSITE" id="PS51186">
    <property type="entry name" value="GNAT"/>
    <property type="match status" value="1"/>
</dbReference>
<proteinExistence type="predicted"/>
<dbReference type="Pfam" id="PF12746">
    <property type="entry name" value="GNAT_acetyltran"/>
    <property type="match status" value="1"/>
</dbReference>
<dbReference type="PANTHER" id="PTHR31143:SF2">
    <property type="entry name" value="FR47-LIKE DOMAIN-CONTAINING PROTEIN-RELATED"/>
    <property type="match status" value="1"/>
</dbReference>
<dbReference type="Proteomes" id="UP000749471">
    <property type="component" value="Unassembled WGS sequence"/>
</dbReference>
<sequence length="271" mass="32832">MYIELRKDEYGIVSNYFNFDFQTPALAVINGYFPGKVYVDNKENPKGIIVWAISRWAYAYFELENIEKNREFFKEFMEEEIIPIIDDLNEEYFEIYSLNDDYDRILKEEIQGFYLYDKHYENTFTLNEEKFRSFNFKYDKKEVLEEKFPIIPKKYEQYFKINEMNKEVDGIILLDEGEVVSQCINNGFENDNKYFIDVDTFDDEERNKGYATIVAYELIKNLLNKEKKPFWETREDNMPSICLAAKLGFEKIERYPVYIYKRIRKDSNVTR</sequence>
<keyword evidence="3" id="KW-1185">Reference proteome</keyword>
<evidence type="ECO:0000313" key="2">
    <source>
        <dbReference type="EMBL" id="MBU5439621.1"/>
    </source>
</evidence>
<dbReference type="EMBL" id="JAHLPM010000017">
    <property type="protein sequence ID" value="MBU5439621.1"/>
    <property type="molecule type" value="Genomic_DNA"/>
</dbReference>
<organism evidence="2 3">
    <name type="scientific">Tissierella simiarum</name>
    <dbReference type="NCBI Taxonomy" id="2841534"/>
    <lineage>
        <taxon>Bacteria</taxon>
        <taxon>Bacillati</taxon>
        <taxon>Bacillota</taxon>
        <taxon>Tissierellia</taxon>
        <taxon>Tissierellales</taxon>
        <taxon>Tissierellaceae</taxon>
        <taxon>Tissierella</taxon>
    </lineage>
</organism>
<name>A0ABS6E9N1_9FIRM</name>
<feature type="domain" description="N-acetyltransferase" evidence="1">
    <location>
        <begin position="134"/>
        <end position="266"/>
    </location>
</feature>
<comment type="caution">
    <text evidence="2">The sequence shown here is derived from an EMBL/GenBank/DDBJ whole genome shotgun (WGS) entry which is preliminary data.</text>
</comment>
<dbReference type="PANTHER" id="PTHR31143">
    <property type="match status" value="1"/>
</dbReference>
<gene>
    <name evidence="2" type="ORF">KQI42_16525</name>
</gene>
<evidence type="ECO:0000313" key="3">
    <source>
        <dbReference type="Proteomes" id="UP000749471"/>
    </source>
</evidence>